<dbReference type="InterPro" id="IPR051681">
    <property type="entry name" value="Ser/Thr_Kinases-Pseudokinases"/>
</dbReference>
<dbReference type="InterPro" id="IPR011009">
    <property type="entry name" value="Kinase-like_dom_sf"/>
</dbReference>
<dbReference type="SUPFAM" id="SSF56112">
    <property type="entry name" value="Protein kinase-like (PK-like)"/>
    <property type="match status" value="1"/>
</dbReference>
<dbReference type="GO" id="GO:0005524">
    <property type="term" value="F:ATP binding"/>
    <property type="evidence" value="ECO:0007669"/>
    <property type="project" value="InterPro"/>
</dbReference>
<accession>A0A7K1FMB3</accession>
<dbReference type="RefSeq" id="WP_154769196.1">
    <property type="nucleotide sequence ID" value="NZ_WLYK01000005.1"/>
</dbReference>
<evidence type="ECO:0000313" key="3">
    <source>
        <dbReference type="Proteomes" id="UP000460221"/>
    </source>
</evidence>
<dbReference type="Gene3D" id="1.10.510.10">
    <property type="entry name" value="Transferase(Phosphotransferase) domain 1"/>
    <property type="match status" value="1"/>
</dbReference>
<protein>
    <recommendedName>
        <fullName evidence="1">Protein kinase domain-containing protein</fullName>
    </recommendedName>
</protein>
<dbReference type="EMBL" id="WLYK01000005">
    <property type="protein sequence ID" value="MTD15246.1"/>
    <property type="molecule type" value="Genomic_DNA"/>
</dbReference>
<proteinExistence type="predicted"/>
<name>A0A7K1FMB3_9ACTN</name>
<dbReference type="PANTHER" id="PTHR44329">
    <property type="entry name" value="SERINE/THREONINE-PROTEIN KINASE TNNI3K-RELATED"/>
    <property type="match status" value="1"/>
</dbReference>
<comment type="caution">
    <text evidence="2">The sequence shown here is derived from an EMBL/GenBank/DDBJ whole genome shotgun (WGS) entry which is preliminary data.</text>
</comment>
<keyword evidence="3" id="KW-1185">Reference proteome</keyword>
<gene>
    <name evidence="2" type="ORF">GIS00_14990</name>
</gene>
<evidence type="ECO:0000259" key="1">
    <source>
        <dbReference type="PROSITE" id="PS50011"/>
    </source>
</evidence>
<reference evidence="2 3" key="1">
    <citation type="submission" date="2019-11" db="EMBL/GenBank/DDBJ databases">
        <authorList>
            <person name="Jiang L.-Q."/>
        </authorList>
    </citation>
    <scope>NUCLEOTIDE SEQUENCE [LARGE SCALE GENOMIC DNA]</scope>
    <source>
        <strain evidence="2 3">YIM 132087</strain>
    </source>
</reference>
<dbReference type="GO" id="GO:0004674">
    <property type="term" value="F:protein serine/threonine kinase activity"/>
    <property type="evidence" value="ECO:0007669"/>
    <property type="project" value="TreeGrafter"/>
</dbReference>
<dbReference type="Proteomes" id="UP000460221">
    <property type="component" value="Unassembled WGS sequence"/>
</dbReference>
<dbReference type="AlphaFoldDB" id="A0A7K1FMB3"/>
<dbReference type="InterPro" id="IPR000719">
    <property type="entry name" value="Prot_kinase_dom"/>
</dbReference>
<feature type="domain" description="Protein kinase" evidence="1">
    <location>
        <begin position="11"/>
        <end position="246"/>
    </location>
</feature>
<dbReference type="PANTHER" id="PTHR44329:SF214">
    <property type="entry name" value="PROTEIN KINASE DOMAIN-CONTAINING PROTEIN"/>
    <property type="match status" value="1"/>
</dbReference>
<sequence length="264" mass="28422">MSVPDLLPEGLGFRRLLSSSDTEWTLLAHDPESGDDVVVHTALVPPAAREAVPGMDHQARRLAALRHPGLELVHRLLRSGPRVQIVSEYLDAPSLRADLARALPSAVQRIALLRQIADALATAHRCGVVHGSLGPDTVRVHARRGAVLVDLGLHRLRPTIPAQRGTAPAPEGVDADLMAFGELVWWTMLRRTSADVPAADDPHPAAWPELPDEVTLGLWRAVDPDPRVRPTAAELVDLVASVRPAVWGGPVSGQSAGRRSRRTS</sequence>
<dbReference type="PROSITE" id="PS50011">
    <property type="entry name" value="PROTEIN_KINASE_DOM"/>
    <property type="match status" value="1"/>
</dbReference>
<organism evidence="2 3">
    <name type="scientific">Nakamurella alba</name>
    <dbReference type="NCBI Taxonomy" id="2665158"/>
    <lineage>
        <taxon>Bacteria</taxon>
        <taxon>Bacillati</taxon>
        <taxon>Actinomycetota</taxon>
        <taxon>Actinomycetes</taxon>
        <taxon>Nakamurellales</taxon>
        <taxon>Nakamurellaceae</taxon>
        <taxon>Nakamurella</taxon>
    </lineage>
</organism>
<evidence type="ECO:0000313" key="2">
    <source>
        <dbReference type="EMBL" id="MTD15246.1"/>
    </source>
</evidence>